<evidence type="ECO:0000313" key="3">
    <source>
        <dbReference type="Proteomes" id="UP000535838"/>
    </source>
</evidence>
<accession>A0A841T3N7</accession>
<sequence>MSYKATLVCSLFAVALCLFNATGYDPHNLFLFMLSVPIWFVELFGDIHQVNVLFMYVLTVASWAIIGYCCDVGIARVQRRRSAA</sequence>
<feature type="transmembrane region" description="Helical" evidence="1">
    <location>
        <begin position="47"/>
        <end position="70"/>
    </location>
</feature>
<proteinExistence type="predicted"/>
<evidence type="ECO:0000313" key="2">
    <source>
        <dbReference type="EMBL" id="MBB6638232.1"/>
    </source>
</evidence>
<evidence type="ECO:0000256" key="1">
    <source>
        <dbReference type="SAM" id="Phobius"/>
    </source>
</evidence>
<keyword evidence="3" id="KW-1185">Reference proteome</keyword>
<gene>
    <name evidence="2" type="ORF">H7B67_29225</name>
</gene>
<dbReference type="RefSeq" id="WP_185123438.1">
    <property type="nucleotide sequence ID" value="NZ_JACJVQ010000030.1"/>
</dbReference>
<comment type="caution">
    <text evidence="2">The sequence shown here is derived from an EMBL/GenBank/DDBJ whole genome shotgun (WGS) entry which is preliminary data.</text>
</comment>
<organism evidence="2 3">
    <name type="scientific">Cohnella thailandensis</name>
    <dbReference type="NCBI Taxonomy" id="557557"/>
    <lineage>
        <taxon>Bacteria</taxon>
        <taxon>Bacillati</taxon>
        <taxon>Bacillota</taxon>
        <taxon>Bacilli</taxon>
        <taxon>Bacillales</taxon>
        <taxon>Paenibacillaceae</taxon>
        <taxon>Cohnella</taxon>
    </lineage>
</organism>
<keyword evidence="1" id="KW-1133">Transmembrane helix</keyword>
<keyword evidence="1" id="KW-0472">Membrane</keyword>
<protein>
    <submittedName>
        <fullName evidence="2">Uncharacterized protein</fullName>
    </submittedName>
</protein>
<keyword evidence="1" id="KW-0812">Transmembrane</keyword>
<reference evidence="2 3" key="1">
    <citation type="submission" date="2020-08" db="EMBL/GenBank/DDBJ databases">
        <title>Cohnella phylogeny.</title>
        <authorList>
            <person name="Dunlap C."/>
        </authorList>
    </citation>
    <scope>NUCLEOTIDE SEQUENCE [LARGE SCALE GENOMIC DNA]</scope>
    <source>
        <strain evidence="2 3">DSM 25241</strain>
    </source>
</reference>
<dbReference type="EMBL" id="JACJVQ010000030">
    <property type="protein sequence ID" value="MBB6638232.1"/>
    <property type="molecule type" value="Genomic_DNA"/>
</dbReference>
<dbReference type="Proteomes" id="UP000535838">
    <property type="component" value="Unassembled WGS sequence"/>
</dbReference>
<name>A0A841T3N7_9BACL</name>
<dbReference type="AlphaFoldDB" id="A0A841T3N7"/>